<evidence type="ECO:0000256" key="2">
    <source>
        <dbReference type="ARBA" id="ARBA00012282"/>
    </source>
</evidence>
<evidence type="ECO:0000256" key="6">
    <source>
        <dbReference type="ARBA" id="ARBA00022801"/>
    </source>
</evidence>
<keyword evidence="6" id="KW-0378">Hydrolase</keyword>
<dbReference type="PANTHER" id="PTHR33121">
    <property type="entry name" value="CYCLIC DI-GMP PHOSPHODIESTERASE PDEF"/>
    <property type="match status" value="1"/>
</dbReference>
<dbReference type="SUPFAM" id="SSF141868">
    <property type="entry name" value="EAL domain-like"/>
    <property type="match status" value="1"/>
</dbReference>
<comment type="catalytic activity">
    <reaction evidence="9">
        <text>3',3'-c-di-GMP + H2O = 5'-phosphoguanylyl(3'-&gt;5')guanosine + H(+)</text>
        <dbReference type="Rhea" id="RHEA:24902"/>
        <dbReference type="ChEBI" id="CHEBI:15377"/>
        <dbReference type="ChEBI" id="CHEBI:15378"/>
        <dbReference type="ChEBI" id="CHEBI:58754"/>
        <dbReference type="ChEBI" id="CHEBI:58805"/>
        <dbReference type="EC" id="3.1.4.52"/>
    </reaction>
</comment>
<dbReference type="InterPro" id="IPR035919">
    <property type="entry name" value="EAL_sf"/>
</dbReference>
<keyword evidence="7 10" id="KW-1133">Transmembrane helix</keyword>
<evidence type="ECO:0000256" key="7">
    <source>
        <dbReference type="ARBA" id="ARBA00022989"/>
    </source>
</evidence>
<comment type="subcellular location">
    <subcellularLocation>
        <location evidence="1">Cell membrane</location>
        <topology evidence="1">Multi-pass membrane protein</topology>
    </subcellularLocation>
</comment>
<evidence type="ECO:0000259" key="11">
    <source>
        <dbReference type="PROSITE" id="PS50883"/>
    </source>
</evidence>
<dbReference type="GO" id="GO:0071111">
    <property type="term" value="F:cyclic-guanylate-specific phosphodiesterase activity"/>
    <property type="evidence" value="ECO:0007669"/>
    <property type="project" value="UniProtKB-EC"/>
</dbReference>
<sequence>KHNNIVFSDPYVRSLSINDHGIVTCSSVSGNTPIVVPNWQSEHHSIRFFYAQSTPFKNKLLYPQEGTLILKLSYLPHYSVNIALYPELFNQLLRAKSQFGLTMTVENAVLDGDKTLLTTPRSIASLFTLSYELSPTCIITYIIHSASSMWVIWTIILFVIRRPLSQVFDTVSLDYWRIRRGLKKQQFEPYLQPVFDIDGKLTGAEVLARWVHPKRGIISPYEFIDIAEKNGQINQISAQLMQKCALHLHNSVISSAQSFNLGFNVSAIQFDNDTFFEDMAQLKEDLSDTGIQLTIELTERQAFSSQEKYMFAAQQLKACGVKVSLDDFGTGYCSLSYLLSSDIDIIKIDRSYIRTIDEGPNTHVLDSIIELAKRTNSLLLAEGVETTAQFDYLKQVDVERYQGFLFEKPMPIDQFKSKYLNGHSNN</sequence>
<dbReference type="EMBL" id="RJVQ01000025">
    <property type="protein sequence ID" value="RQW61010.1"/>
    <property type="molecule type" value="Genomic_DNA"/>
</dbReference>
<dbReference type="InterPro" id="IPR024744">
    <property type="entry name" value="CSS-motif_dom"/>
</dbReference>
<dbReference type="RefSeq" id="WP_148090385.1">
    <property type="nucleotide sequence ID" value="NZ_RJVQ01000025.1"/>
</dbReference>
<accession>A0A3N9TAT4</accession>
<proteinExistence type="predicted"/>
<dbReference type="AlphaFoldDB" id="A0A3N9TAT4"/>
<feature type="domain" description="EAL" evidence="11">
    <location>
        <begin position="171"/>
        <end position="423"/>
    </location>
</feature>
<dbReference type="CDD" id="cd01948">
    <property type="entry name" value="EAL"/>
    <property type="match status" value="1"/>
</dbReference>
<dbReference type="PANTHER" id="PTHR33121:SF80">
    <property type="entry name" value="CYCLIC DI-GMP PHOSPHODIESTERASE PDEL"/>
    <property type="match status" value="1"/>
</dbReference>
<keyword evidence="8 10" id="KW-0472">Membrane</keyword>
<name>A0A3N9TAT4_9VIBR</name>
<dbReference type="Gene3D" id="3.20.20.450">
    <property type="entry name" value="EAL domain"/>
    <property type="match status" value="1"/>
</dbReference>
<evidence type="ECO:0000256" key="3">
    <source>
        <dbReference type="ARBA" id="ARBA00022475"/>
    </source>
</evidence>
<evidence type="ECO:0000256" key="9">
    <source>
        <dbReference type="ARBA" id="ARBA00034290"/>
    </source>
</evidence>
<keyword evidence="4" id="KW-0973">c-di-GMP</keyword>
<reference evidence="12 13" key="1">
    <citation type="submission" date="2018-11" db="EMBL/GenBank/DDBJ databases">
        <title>Vibrio LJC006 sp. nov., isolated from seawater during the bloom of the enteromorpha.</title>
        <authorList>
            <person name="Liang J."/>
        </authorList>
    </citation>
    <scope>NUCLEOTIDE SEQUENCE [LARGE SCALE GENOMIC DNA]</scope>
    <source>
        <strain evidence="12 13">LJC006</strain>
    </source>
</reference>
<evidence type="ECO:0000313" key="13">
    <source>
        <dbReference type="Proteomes" id="UP000281112"/>
    </source>
</evidence>
<protein>
    <recommendedName>
        <fullName evidence="2">cyclic-guanylate-specific phosphodiesterase</fullName>
        <ecNumber evidence="2">3.1.4.52</ecNumber>
    </recommendedName>
</protein>
<evidence type="ECO:0000313" key="12">
    <source>
        <dbReference type="EMBL" id="RQW61010.1"/>
    </source>
</evidence>
<dbReference type="InterPro" id="IPR001633">
    <property type="entry name" value="EAL_dom"/>
</dbReference>
<dbReference type="GO" id="GO:0005886">
    <property type="term" value="C:plasma membrane"/>
    <property type="evidence" value="ECO:0007669"/>
    <property type="project" value="UniProtKB-SubCell"/>
</dbReference>
<evidence type="ECO:0000256" key="8">
    <source>
        <dbReference type="ARBA" id="ARBA00023136"/>
    </source>
</evidence>
<dbReference type="OrthoDB" id="675397at2"/>
<evidence type="ECO:0000256" key="10">
    <source>
        <dbReference type="SAM" id="Phobius"/>
    </source>
</evidence>
<dbReference type="SMART" id="SM00052">
    <property type="entry name" value="EAL"/>
    <property type="match status" value="1"/>
</dbReference>
<feature type="transmembrane region" description="Helical" evidence="10">
    <location>
        <begin position="138"/>
        <end position="160"/>
    </location>
</feature>
<feature type="non-terminal residue" evidence="12">
    <location>
        <position position="1"/>
    </location>
</feature>
<evidence type="ECO:0000256" key="5">
    <source>
        <dbReference type="ARBA" id="ARBA00022692"/>
    </source>
</evidence>
<evidence type="ECO:0000256" key="1">
    <source>
        <dbReference type="ARBA" id="ARBA00004651"/>
    </source>
</evidence>
<dbReference type="InterPro" id="IPR050706">
    <property type="entry name" value="Cyclic-di-GMP_PDE-like"/>
</dbReference>
<dbReference type="Pfam" id="PF12792">
    <property type="entry name" value="CSS-motif"/>
    <property type="match status" value="1"/>
</dbReference>
<dbReference type="Pfam" id="PF00563">
    <property type="entry name" value="EAL"/>
    <property type="match status" value="1"/>
</dbReference>
<evidence type="ECO:0000256" key="4">
    <source>
        <dbReference type="ARBA" id="ARBA00022636"/>
    </source>
</evidence>
<organism evidence="12 13">
    <name type="scientific">Vibrio viridaestus</name>
    <dbReference type="NCBI Taxonomy" id="2487322"/>
    <lineage>
        <taxon>Bacteria</taxon>
        <taxon>Pseudomonadati</taxon>
        <taxon>Pseudomonadota</taxon>
        <taxon>Gammaproteobacteria</taxon>
        <taxon>Vibrionales</taxon>
        <taxon>Vibrionaceae</taxon>
        <taxon>Vibrio</taxon>
    </lineage>
</organism>
<keyword evidence="13" id="KW-1185">Reference proteome</keyword>
<gene>
    <name evidence="12" type="ORF">EES38_21645</name>
</gene>
<comment type="caution">
    <text evidence="12">The sequence shown here is derived from an EMBL/GenBank/DDBJ whole genome shotgun (WGS) entry which is preliminary data.</text>
</comment>
<dbReference type="Proteomes" id="UP000281112">
    <property type="component" value="Unassembled WGS sequence"/>
</dbReference>
<keyword evidence="3" id="KW-1003">Cell membrane</keyword>
<dbReference type="PROSITE" id="PS50883">
    <property type="entry name" value="EAL"/>
    <property type="match status" value="1"/>
</dbReference>
<dbReference type="EC" id="3.1.4.52" evidence="2"/>
<keyword evidence="5 10" id="KW-0812">Transmembrane</keyword>